<dbReference type="RefSeq" id="XP_014158506.1">
    <property type="nucleotide sequence ID" value="XM_014303031.1"/>
</dbReference>
<dbReference type="OrthoDB" id="278325at2759"/>
<dbReference type="GO" id="GO:0003735">
    <property type="term" value="F:structural constituent of ribosome"/>
    <property type="evidence" value="ECO:0007669"/>
    <property type="project" value="InterPro"/>
</dbReference>
<accession>A0A0L0G6Q9</accession>
<dbReference type="Pfam" id="PF01249">
    <property type="entry name" value="Ribosomal_S21e"/>
    <property type="match status" value="1"/>
</dbReference>
<evidence type="ECO:0000313" key="5">
    <source>
        <dbReference type="Proteomes" id="UP000054560"/>
    </source>
</evidence>
<keyword evidence="5" id="KW-1185">Reference proteome</keyword>
<keyword evidence="2 4" id="KW-0689">Ribosomal protein</keyword>
<dbReference type="Proteomes" id="UP000054560">
    <property type="component" value="Unassembled WGS sequence"/>
</dbReference>
<dbReference type="STRING" id="667725.A0A0L0G6Q9"/>
<name>A0A0L0G6Q9_9EUKA</name>
<evidence type="ECO:0000256" key="3">
    <source>
        <dbReference type="ARBA" id="ARBA00023274"/>
    </source>
</evidence>
<dbReference type="GO" id="GO:1990904">
    <property type="term" value="C:ribonucleoprotein complex"/>
    <property type="evidence" value="ECO:0007669"/>
    <property type="project" value="UniProtKB-KW"/>
</dbReference>
<dbReference type="GO" id="GO:0022626">
    <property type="term" value="C:cytosolic ribosome"/>
    <property type="evidence" value="ECO:0007669"/>
    <property type="project" value="UniProtKB-ARBA"/>
</dbReference>
<dbReference type="AlphaFoldDB" id="A0A0L0G6Q9"/>
<dbReference type="EMBL" id="KQ241752">
    <property type="protein sequence ID" value="KNC84604.1"/>
    <property type="molecule type" value="Genomic_DNA"/>
</dbReference>
<proteinExistence type="inferred from homology"/>
<evidence type="ECO:0000256" key="2">
    <source>
        <dbReference type="ARBA" id="ARBA00022980"/>
    </source>
</evidence>
<gene>
    <name evidence="4" type="ORF">SARC_03172</name>
</gene>
<dbReference type="InterPro" id="IPR001931">
    <property type="entry name" value="Ribosomal_eS21"/>
</dbReference>
<sequence length="117" mass="13113">MWRSQTKRIFKLIYHAKTCYDPFYVSIPSLLVNLFIMQNDKGVIVDMYIPRKCSATNRIIGAKDHASVQVNIADVDENGVYNGKFITYALSGFVRALGESDSSIVRLGEADSLVTTM</sequence>
<dbReference type="InterPro" id="IPR038579">
    <property type="entry name" value="Ribosomal_eS21_sf"/>
</dbReference>
<organism evidence="4 5">
    <name type="scientific">Sphaeroforma arctica JP610</name>
    <dbReference type="NCBI Taxonomy" id="667725"/>
    <lineage>
        <taxon>Eukaryota</taxon>
        <taxon>Ichthyosporea</taxon>
        <taxon>Ichthyophonida</taxon>
        <taxon>Sphaeroforma</taxon>
    </lineage>
</organism>
<protein>
    <submittedName>
        <fullName evidence="4">30S ribosomal protein S21e</fullName>
    </submittedName>
</protein>
<comment type="similarity">
    <text evidence="1">Belongs to the eukaryotic ribosomal protein eS21 family.</text>
</comment>
<dbReference type="PANTHER" id="PTHR10442">
    <property type="entry name" value="40S RIBOSOMAL PROTEIN S21"/>
    <property type="match status" value="1"/>
</dbReference>
<evidence type="ECO:0000313" key="4">
    <source>
        <dbReference type="EMBL" id="KNC84604.1"/>
    </source>
</evidence>
<reference evidence="4 5" key="1">
    <citation type="submission" date="2011-02" db="EMBL/GenBank/DDBJ databases">
        <title>The Genome Sequence of Sphaeroforma arctica JP610.</title>
        <authorList>
            <consortium name="The Broad Institute Genome Sequencing Platform"/>
            <person name="Russ C."/>
            <person name="Cuomo C."/>
            <person name="Young S.K."/>
            <person name="Zeng Q."/>
            <person name="Gargeya S."/>
            <person name="Alvarado L."/>
            <person name="Berlin A."/>
            <person name="Chapman S.B."/>
            <person name="Chen Z."/>
            <person name="Freedman E."/>
            <person name="Gellesch M."/>
            <person name="Goldberg J."/>
            <person name="Griggs A."/>
            <person name="Gujja S."/>
            <person name="Heilman E."/>
            <person name="Heiman D."/>
            <person name="Howarth C."/>
            <person name="Mehta T."/>
            <person name="Neiman D."/>
            <person name="Pearson M."/>
            <person name="Roberts A."/>
            <person name="Saif S."/>
            <person name="Shea T."/>
            <person name="Shenoy N."/>
            <person name="Sisk P."/>
            <person name="Stolte C."/>
            <person name="Sykes S."/>
            <person name="White J."/>
            <person name="Yandava C."/>
            <person name="Burger G."/>
            <person name="Gray M.W."/>
            <person name="Holland P.W.H."/>
            <person name="King N."/>
            <person name="Lang F.B.F."/>
            <person name="Roger A.J."/>
            <person name="Ruiz-Trillo I."/>
            <person name="Haas B."/>
            <person name="Nusbaum C."/>
            <person name="Birren B."/>
        </authorList>
    </citation>
    <scope>NUCLEOTIDE SEQUENCE [LARGE SCALE GENOMIC DNA]</scope>
    <source>
        <strain evidence="4 5">JP610</strain>
    </source>
</reference>
<dbReference type="Gene3D" id="3.30.1230.20">
    <property type="match status" value="1"/>
</dbReference>
<evidence type="ECO:0000256" key="1">
    <source>
        <dbReference type="ARBA" id="ARBA00010228"/>
    </source>
</evidence>
<keyword evidence="3" id="KW-0687">Ribonucleoprotein</keyword>
<dbReference type="FunFam" id="3.30.1230.20:FF:000001">
    <property type="entry name" value="40S ribosomal protein S21"/>
    <property type="match status" value="1"/>
</dbReference>
<dbReference type="GeneID" id="25903676"/>
<dbReference type="GO" id="GO:0006412">
    <property type="term" value="P:translation"/>
    <property type="evidence" value="ECO:0007669"/>
    <property type="project" value="InterPro"/>
</dbReference>
<dbReference type="eggNOG" id="KOG3486">
    <property type="taxonomic scope" value="Eukaryota"/>
</dbReference>